<evidence type="ECO:0000256" key="6">
    <source>
        <dbReference type="ARBA" id="ARBA00023136"/>
    </source>
</evidence>
<name>A0A7Z0TC96_9FUSO</name>
<feature type="transmembrane region" description="Helical" evidence="7">
    <location>
        <begin position="334"/>
        <end position="356"/>
    </location>
</feature>
<reference evidence="8 9" key="1">
    <citation type="submission" date="2020-05" db="EMBL/GenBank/DDBJ databases">
        <title>Streptobacillus felis strain LHL191014123.</title>
        <authorList>
            <person name="Fawzy A."/>
            <person name="Rau J."/>
            <person name="Risse K."/>
            <person name="Schauerte N."/>
            <person name="Geiger C."/>
            <person name="Blom J."/>
            <person name="Imirzalioglu C."/>
            <person name="Falgenhauer J."/>
            <person name="Bach A."/>
            <person name="Herden C."/>
            <person name="Eisenberg T."/>
        </authorList>
    </citation>
    <scope>NUCLEOTIDE SEQUENCE [LARGE SCALE GENOMIC DNA]</scope>
    <source>
        <strain evidence="8 9">LHL191014123</strain>
    </source>
</reference>
<feature type="transmembrane region" description="Helical" evidence="7">
    <location>
        <begin position="30"/>
        <end position="49"/>
    </location>
</feature>
<feature type="transmembrane region" description="Helical" evidence="7">
    <location>
        <begin position="183"/>
        <end position="202"/>
    </location>
</feature>
<dbReference type="GO" id="GO:0015184">
    <property type="term" value="F:L-cystine transmembrane transporter activity"/>
    <property type="evidence" value="ECO:0007669"/>
    <property type="project" value="TreeGrafter"/>
</dbReference>
<evidence type="ECO:0000313" key="8">
    <source>
        <dbReference type="EMBL" id="NYV28178.1"/>
    </source>
</evidence>
<accession>A0A7Z0TC96</accession>
<protein>
    <submittedName>
        <fullName evidence="8">Cation:dicarboxylase symporter family transporter</fullName>
    </submittedName>
</protein>
<dbReference type="EMBL" id="JABMKT010000024">
    <property type="protein sequence ID" value="NYV28178.1"/>
    <property type="molecule type" value="Genomic_DNA"/>
</dbReference>
<dbReference type="PANTHER" id="PTHR42865:SF5">
    <property type="entry name" value="L-CYSTINE TRANSPORTER TCYP"/>
    <property type="match status" value="1"/>
</dbReference>
<dbReference type="Pfam" id="PF00375">
    <property type="entry name" value="SDF"/>
    <property type="match status" value="1"/>
</dbReference>
<feature type="transmembrane region" description="Helical" evidence="7">
    <location>
        <begin position="368"/>
        <end position="386"/>
    </location>
</feature>
<dbReference type="SUPFAM" id="SSF118215">
    <property type="entry name" value="Proton glutamate symport protein"/>
    <property type="match status" value="1"/>
</dbReference>
<evidence type="ECO:0000313" key="9">
    <source>
        <dbReference type="Proteomes" id="UP000526184"/>
    </source>
</evidence>
<dbReference type="GO" id="GO:0015293">
    <property type="term" value="F:symporter activity"/>
    <property type="evidence" value="ECO:0007669"/>
    <property type="project" value="InterPro"/>
</dbReference>
<keyword evidence="3" id="KW-0813">Transport</keyword>
<evidence type="ECO:0000256" key="4">
    <source>
        <dbReference type="ARBA" id="ARBA00022692"/>
    </source>
</evidence>
<feature type="transmembrane region" description="Helical" evidence="7">
    <location>
        <begin position="263"/>
        <end position="285"/>
    </location>
</feature>
<evidence type="ECO:0000256" key="1">
    <source>
        <dbReference type="ARBA" id="ARBA00004141"/>
    </source>
</evidence>
<feature type="transmembrane region" description="Helical" evidence="7">
    <location>
        <begin position="234"/>
        <end position="257"/>
    </location>
</feature>
<dbReference type="PANTHER" id="PTHR42865">
    <property type="entry name" value="PROTON/GLUTAMATE-ASPARTATE SYMPORTER"/>
    <property type="match status" value="1"/>
</dbReference>
<dbReference type="GO" id="GO:0005886">
    <property type="term" value="C:plasma membrane"/>
    <property type="evidence" value="ECO:0007669"/>
    <property type="project" value="TreeGrafter"/>
</dbReference>
<gene>
    <name evidence="8" type="ORF">HP397_05085</name>
</gene>
<dbReference type="Gene3D" id="1.10.3860.10">
    <property type="entry name" value="Sodium:dicarboxylate symporter"/>
    <property type="match status" value="1"/>
</dbReference>
<dbReference type="InterPro" id="IPR036458">
    <property type="entry name" value="Na:dicarbo_symporter_sf"/>
</dbReference>
<dbReference type="Proteomes" id="UP000526184">
    <property type="component" value="Unassembled WGS sequence"/>
</dbReference>
<evidence type="ECO:0000256" key="5">
    <source>
        <dbReference type="ARBA" id="ARBA00022989"/>
    </source>
</evidence>
<dbReference type="PRINTS" id="PR00173">
    <property type="entry name" value="EDTRNSPORT"/>
</dbReference>
<dbReference type="OrthoDB" id="7778689at2"/>
<evidence type="ECO:0000256" key="3">
    <source>
        <dbReference type="ARBA" id="ARBA00022448"/>
    </source>
</evidence>
<dbReference type="InterPro" id="IPR001991">
    <property type="entry name" value="Na-dicarboxylate_symporter"/>
</dbReference>
<dbReference type="AlphaFoldDB" id="A0A7Z0TC96"/>
<comment type="caution">
    <text evidence="8">The sequence shown here is derived from an EMBL/GenBank/DDBJ whole genome shotgun (WGS) entry which is preliminary data.</text>
</comment>
<comment type="similarity">
    <text evidence="2">Belongs to the dicarboxylate/amino acid:cation symporter (DAACS) (TC 2.A.23) family.</text>
</comment>
<sequence>MVNVILNVIIFLVILFVLNRMASKRISFSIRVFVALGLGLLFGIVLHYVQDADTIIKSKEFFEVVSKSYVALLKMITMPLILVSIISAIINLNNTQDASKMGSLVIGILLTTAAISSFVAEVVTLGFRLDASGILSTGAGEKEIKAIERVNERAGAVVQTLADKVLSFIPSNPFADLTGARPTSTIAVVVFSIFIGVAILGMKKKKPETANILIDFINASYEVVIRMVKMILRLTPYGVFALMTIFASTSNFAEILVLLKFVIVSYVALISMFIIHLIMVSLFGFSPVIFVKKVITVLIFAFTSRTSAGAIPLTTKAQEDMGVDRGIANMAATFGTSIGQNGCAAIYPTMLAIMLAPTLGINPLDPLFLIRVIIIVTISSLGVVGVGGGATFAAIIVLSTLGFPIEIVGLLITVEPIIDMGRTALNVNGSVVAGLLTGKILNKVDKEKYNKLDVE</sequence>
<keyword evidence="4 7" id="KW-0812">Transmembrane</keyword>
<proteinExistence type="inferred from homology"/>
<feature type="transmembrane region" description="Helical" evidence="7">
    <location>
        <begin position="104"/>
        <end position="127"/>
    </location>
</feature>
<feature type="transmembrane region" description="Helical" evidence="7">
    <location>
        <begin position="392"/>
        <end position="412"/>
    </location>
</feature>
<keyword evidence="5 7" id="KW-1133">Transmembrane helix</keyword>
<organism evidence="8 9">
    <name type="scientific">Streptobacillus felis</name>
    <dbReference type="NCBI Taxonomy" id="1384509"/>
    <lineage>
        <taxon>Bacteria</taxon>
        <taxon>Fusobacteriati</taxon>
        <taxon>Fusobacteriota</taxon>
        <taxon>Fusobacteriia</taxon>
        <taxon>Fusobacteriales</taxon>
        <taxon>Leptotrichiaceae</taxon>
        <taxon>Streptobacillus</taxon>
    </lineage>
</organism>
<comment type="subcellular location">
    <subcellularLocation>
        <location evidence="1">Membrane</location>
        <topology evidence="1">Multi-pass membrane protein</topology>
    </subcellularLocation>
</comment>
<evidence type="ECO:0000256" key="2">
    <source>
        <dbReference type="ARBA" id="ARBA00006148"/>
    </source>
</evidence>
<feature type="transmembrane region" description="Helical" evidence="7">
    <location>
        <begin position="6"/>
        <end position="23"/>
    </location>
</feature>
<feature type="transmembrane region" description="Helical" evidence="7">
    <location>
        <begin position="69"/>
        <end position="92"/>
    </location>
</feature>
<keyword evidence="6 7" id="KW-0472">Membrane</keyword>
<evidence type="ECO:0000256" key="7">
    <source>
        <dbReference type="SAM" id="Phobius"/>
    </source>
</evidence>
<dbReference type="RefSeq" id="WP_067323117.1">
    <property type="nucleotide sequence ID" value="NZ_CBCRWS010000020.1"/>
</dbReference>
<keyword evidence="9" id="KW-1185">Reference proteome</keyword>